<organism evidence="1 2">
    <name type="scientific">Gordonia hankookensis</name>
    <dbReference type="NCBI Taxonomy" id="589403"/>
    <lineage>
        <taxon>Bacteria</taxon>
        <taxon>Bacillati</taxon>
        <taxon>Actinomycetota</taxon>
        <taxon>Actinomycetes</taxon>
        <taxon>Mycobacteriales</taxon>
        <taxon>Gordoniaceae</taxon>
        <taxon>Gordonia</taxon>
    </lineage>
</organism>
<protein>
    <submittedName>
        <fullName evidence="1">SRPBCC family protein</fullName>
    </submittedName>
</protein>
<accession>A0ABR7WBK2</accession>
<dbReference type="Proteomes" id="UP000602395">
    <property type="component" value="Unassembled WGS sequence"/>
</dbReference>
<comment type="caution">
    <text evidence="1">The sequence shown here is derived from an EMBL/GenBank/DDBJ whole genome shotgun (WGS) entry which is preliminary data.</text>
</comment>
<proteinExistence type="predicted"/>
<evidence type="ECO:0000313" key="1">
    <source>
        <dbReference type="EMBL" id="MBD1320186.1"/>
    </source>
</evidence>
<dbReference type="InterPro" id="IPR019587">
    <property type="entry name" value="Polyketide_cyclase/dehydratase"/>
</dbReference>
<dbReference type="InterPro" id="IPR023393">
    <property type="entry name" value="START-like_dom_sf"/>
</dbReference>
<dbReference type="Gene3D" id="3.30.530.20">
    <property type="match status" value="1"/>
</dbReference>
<dbReference type="SUPFAM" id="SSF55961">
    <property type="entry name" value="Bet v1-like"/>
    <property type="match status" value="1"/>
</dbReference>
<evidence type="ECO:0000313" key="2">
    <source>
        <dbReference type="Proteomes" id="UP000602395"/>
    </source>
</evidence>
<reference evidence="1 2" key="1">
    <citation type="submission" date="2020-09" db="EMBL/GenBank/DDBJ databases">
        <title>Novel species in genus Gordonia.</title>
        <authorList>
            <person name="Zhang G."/>
        </authorList>
    </citation>
    <scope>NUCLEOTIDE SEQUENCE [LARGE SCALE GENOMIC DNA]</scope>
    <source>
        <strain evidence="1 2">ON-33</strain>
    </source>
</reference>
<sequence>MADTIVTTVDSGPHKVSRRVVVNAPAADIFGLVANPHRHPELDGSGTVRDTPVTGPDALSLGARFGVGMKQFGVPYKITSTVTDFDDGKVVEWQHPMGHRWRWELNETSPTTTEVTETFDYSTIKVPKIIEILGYDKKNGAGIESTLRGLAARFA</sequence>
<dbReference type="RefSeq" id="WP_164306510.1">
    <property type="nucleotide sequence ID" value="NZ_BAABAD010000004.1"/>
</dbReference>
<keyword evidence="2" id="KW-1185">Reference proteome</keyword>
<dbReference type="EMBL" id="JACWMS010000002">
    <property type="protein sequence ID" value="MBD1320186.1"/>
    <property type="molecule type" value="Genomic_DNA"/>
</dbReference>
<dbReference type="Pfam" id="PF10604">
    <property type="entry name" value="Polyketide_cyc2"/>
    <property type="match status" value="1"/>
</dbReference>
<gene>
    <name evidence="1" type="ORF">IDF66_11355</name>
</gene>
<name>A0ABR7WBK2_9ACTN</name>